<organism evidence="2 3">
    <name type="scientific">Calicophoron daubneyi</name>
    <name type="common">Rumen fluke</name>
    <name type="synonym">Paramphistomum daubneyi</name>
    <dbReference type="NCBI Taxonomy" id="300641"/>
    <lineage>
        <taxon>Eukaryota</taxon>
        <taxon>Metazoa</taxon>
        <taxon>Spiralia</taxon>
        <taxon>Lophotrochozoa</taxon>
        <taxon>Platyhelminthes</taxon>
        <taxon>Trematoda</taxon>
        <taxon>Digenea</taxon>
        <taxon>Plagiorchiida</taxon>
        <taxon>Pronocephalata</taxon>
        <taxon>Paramphistomoidea</taxon>
        <taxon>Paramphistomidae</taxon>
        <taxon>Calicophoron</taxon>
    </lineage>
</organism>
<evidence type="ECO:0000256" key="1">
    <source>
        <dbReference type="SAM" id="MobiDB-lite"/>
    </source>
</evidence>
<name>A0AAV2T917_CALDB</name>
<dbReference type="Proteomes" id="UP001497525">
    <property type="component" value="Unassembled WGS sequence"/>
</dbReference>
<accession>A0AAV2T917</accession>
<sequence>MALGRLRVGEPSIHPQIALYAQRRHSILIAHVLREHRPQTHSCKALCSKSGREELGRPKQNNHSGRVGSPSC</sequence>
<proteinExistence type="predicted"/>
<protein>
    <submittedName>
        <fullName evidence="2">Uncharacterized protein</fullName>
    </submittedName>
</protein>
<dbReference type="EMBL" id="CAXLJL010000127">
    <property type="protein sequence ID" value="CAL5132524.1"/>
    <property type="molecule type" value="Genomic_DNA"/>
</dbReference>
<feature type="region of interest" description="Disordered" evidence="1">
    <location>
        <begin position="47"/>
        <end position="72"/>
    </location>
</feature>
<evidence type="ECO:0000313" key="2">
    <source>
        <dbReference type="EMBL" id="CAL5132524.1"/>
    </source>
</evidence>
<reference evidence="2" key="1">
    <citation type="submission" date="2024-06" db="EMBL/GenBank/DDBJ databases">
        <authorList>
            <person name="Liu X."/>
            <person name="Lenzi L."/>
            <person name="Haldenby T S."/>
            <person name="Uol C."/>
        </authorList>
    </citation>
    <scope>NUCLEOTIDE SEQUENCE</scope>
</reference>
<evidence type="ECO:0000313" key="3">
    <source>
        <dbReference type="Proteomes" id="UP001497525"/>
    </source>
</evidence>
<feature type="compositionally biased region" description="Polar residues" evidence="1">
    <location>
        <begin position="59"/>
        <end position="72"/>
    </location>
</feature>
<dbReference type="AlphaFoldDB" id="A0AAV2T917"/>
<comment type="caution">
    <text evidence="2">The sequence shown here is derived from an EMBL/GenBank/DDBJ whole genome shotgun (WGS) entry which is preliminary data.</text>
</comment>
<gene>
    <name evidence="2" type="ORF">CDAUBV1_LOCUS5373</name>
</gene>